<comment type="caution">
    <text evidence="1">The sequence shown here is derived from an EMBL/GenBank/DDBJ whole genome shotgun (WGS) entry which is preliminary data.</text>
</comment>
<dbReference type="AlphaFoldDB" id="A0A3L6TGY9"/>
<dbReference type="EMBL" id="PQIB02000001">
    <property type="protein sequence ID" value="RLN39602.1"/>
    <property type="molecule type" value="Genomic_DNA"/>
</dbReference>
<organism evidence="1 2">
    <name type="scientific">Panicum miliaceum</name>
    <name type="common">Proso millet</name>
    <name type="synonym">Broomcorn millet</name>
    <dbReference type="NCBI Taxonomy" id="4540"/>
    <lineage>
        <taxon>Eukaryota</taxon>
        <taxon>Viridiplantae</taxon>
        <taxon>Streptophyta</taxon>
        <taxon>Embryophyta</taxon>
        <taxon>Tracheophyta</taxon>
        <taxon>Spermatophyta</taxon>
        <taxon>Magnoliopsida</taxon>
        <taxon>Liliopsida</taxon>
        <taxon>Poales</taxon>
        <taxon>Poaceae</taxon>
        <taxon>PACMAD clade</taxon>
        <taxon>Panicoideae</taxon>
        <taxon>Panicodae</taxon>
        <taxon>Paniceae</taxon>
        <taxon>Panicinae</taxon>
        <taxon>Panicum</taxon>
        <taxon>Panicum sect. Panicum</taxon>
    </lineage>
</organism>
<keyword evidence="2" id="KW-1185">Reference proteome</keyword>
<sequence length="71" mass="7879">MKAASRLAASAAPMSMAARRPVHVAQDSMKFVQQVVLEDFSKVKGIPSDCSEVMKLLQRKESNSQKEIHLH</sequence>
<evidence type="ECO:0000313" key="1">
    <source>
        <dbReference type="EMBL" id="RLN39602.1"/>
    </source>
</evidence>
<evidence type="ECO:0000313" key="2">
    <source>
        <dbReference type="Proteomes" id="UP000275267"/>
    </source>
</evidence>
<dbReference type="Proteomes" id="UP000275267">
    <property type="component" value="Unassembled WGS sequence"/>
</dbReference>
<reference evidence="2" key="1">
    <citation type="journal article" date="2019" name="Nat. Commun.">
        <title>The genome of broomcorn millet.</title>
        <authorList>
            <person name="Zou C."/>
            <person name="Miki D."/>
            <person name="Li D."/>
            <person name="Tang Q."/>
            <person name="Xiao L."/>
            <person name="Rajput S."/>
            <person name="Deng P."/>
            <person name="Jia W."/>
            <person name="Huang R."/>
            <person name="Zhang M."/>
            <person name="Sun Y."/>
            <person name="Hu J."/>
            <person name="Fu X."/>
            <person name="Schnable P.S."/>
            <person name="Li F."/>
            <person name="Zhang H."/>
            <person name="Feng B."/>
            <person name="Zhu X."/>
            <person name="Liu R."/>
            <person name="Schnable J.C."/>
            <person name="Zhu J.-K."/>
            <person name="Zhang H."/>
        </authorList>
    </citation>
    <scope>NUCLEOTIDE SEQUENCE [LARGE SCALE GENOMIC DNA]</scope>
</reference>
<name>A0A3L6TGY9_PANMI</name>
<accession>A0A3L6TGY9</accession>
<proteinExistence type="predicted"/>
<protein>
    <submittedName>
        <fullName evidence="1">Glucuronosyltransferase</fullName>
    </submittedName>
</protein>
<dbReference type="STRING" id="4540.A0A3L6TGY9"/>
<dbReference type="GO" id="GO:0016740">
    <property type="term" value="F:transferase activity"/>
    <property type="evidence" value="ECO:0007669"/>
    <property type="project" value="UniProtKB-KW"/>
</dbReference>
<gene>
    <name evidence="1" type="ORF">C2845_PM01G11680</name>
</gene>